<sequence>MPSLPKAMRSPEGENPLASMTRPDTGDTPRLVTQPVIISVSPSTAWPTSERARTGSGAAARAAWDKKTATIVTITRRAHRHLIDHDTPLLLVTAAGCRWFPDVPQDPRHGGCRWSLRAGSTLMRAWRVRTIVFCCALGLTVQSAARSAAAPSSRLAVTTVDRGAMWVAVVNADGSGLRRLTAAPGHSVTPVWAPDGRRLAYTHIEGSESQIYLINTDGTGRRRFTGSPGVALLPAWSPDGTRIAFVRRLGSASRIVVANVDRPGETALTPEGAPGPVRHEC</sequence>
<evidence type="ECO:0000256" key="1">
    <source>
        <dbReference type="ARBA" id="ARBA00009820"/>
    </source>
</evidence>
<dbReference type="Proteomes" id="UP000319353">
    <property type="component" value="Unassembled WGS sequence"/>
</dbReference>
<evidence type="ECO:0008006" key="5">
    <source>
        <dbReference type="Google" id="ProtNLM"/>
    </source>
</evidence>
<dbReference type="PANTHER" id="PTHR36842:SF1">
    <property type="entry name" value="PROTEIN TOLB"/>
    <property type="match status" value="1"/>
</dbReference>
<reference evidence="3 4" key="1">
    <citation type="journal article" date="2019" name="Nat. Microbiol.">
        <title>Mediterranean grassland soil C-N compound turnover is dependent on rainfall and depth, and is mediated by genomically divergent microorganisms.</title>
        <authorList>
            <person name="Diamond S."/>
            <person name="Andeer P.F."/>
            <person name="Li Z."/>
            <person name="Crits-Christoph A."/>
            <person name="Burstein D."/>
            <person name="Anantharaman K."/>
            <person name="Lane K.R."/>
            <person name="Thomas B.C."/>
            <person name="Pan C."/>
            <person name="Northen T.R."/>
            <person name="Banfield J.F."/>
        </authorList>
    </citation>
    <scope>NUCLEOTIDE SEQUENCE [LARGE SCALE GENOMIC DNA]</scope>
    <source>
        <strain evidence="3">NP_4</strain>
    </source>
</reference>
<dbReference type="Pfam" id="PF07676">
    <property type="entry name" value="PD40"/>
    <property type="match status" value="2"/>
</dbReference>
<dbReference type="EMBL" id="VBAL01000028">
    <property type="protein sequence ID" value="TMJ05358.1"/>
    <property type="molecule type" value="Genomic_DNA"/>
</dbReference>
<comment type="similarity">
    <text evidence="1">Belongs to the TolB family.</text>
</comment>
<protein>
    <recommendedName>
        <fullName evidence="5">Dipeptidylpeptidase IV N-terminal domain-containing protein</fullName>
    </recommendedName>
</protein>
<evidence type="ECO:0000256" key="2">
    <source>
        <dbReference type="SAM" id="MobiDB-lite"/>
    </source>
</evidence>
<dbReference type="InterPro" id="IPR011659">
    <property type="entry name" value="WD40"/>
</dbReference>
<gene>
    <name evidence="3" type="ORF">E6H01_03340</name>
</gene>
<dbReference type="InterPro" id="IPR011042">
    <property type="entry name" value="6-blade_b-propeller_TolB-like"/>
</dbReference>
<dbReference type="SUPFAM" id="SSF69304">
    <property type="entry name" value="Tricorn protease N-terminal domain"/>
    <property type="match status" value="1"/>
</dbReference>
<dbReference type="PANTHER" id="PTHR36842">
    <property type="entry name" value="PROTEIN TOLB HOMOLOG"/>
    <property type="match status" value="1"/>
</dbReference>
<proteinExistence type="inferred from homology"/>
<dbReference type="Gene3D" id="2.120.10.30">
    <property type="entry name" value="TolB, C-terminal domain"/>
    <property type="match status" value="1"/>
</dbReference>
<accession>A0A537LBF5</accession>
<organism evidence="3 4">
    <name type="scientific">Candidatus Segetimicrobium genomatis</name>
    <dbReference type="NCBI Taxonomy" id="2569760"/>
    <lineage>
        <taxon>Bacteria</taxon>
        <taxon>Bacillati</taxon>
        <taxon>Candidatus Sysuimicrobiota</taxon>
        <taxon>Candidatus Sysuimicrobiia</taxon>
        <taxon>Candidatus Sysuimicrobiales</taxon>
        <taxon>Candidatus Segetimicrobiaceae</taxon>
        <taxon>Candidatus Segetimicrobium</taxon>
    </lineage>
</organism>
<comment type="caution">
    <text evidence="3">The sequence shown here is derived from an EMBL/GenBank/DDBJ whole genome shotgun (WGS) entry which is preliminary data.</text>
</comment>
<evidence type="ECO:0000313" key="4">
    <source>
        <dbReference type="Proteomes" id="UP000319353"/>
    </source>
</evidence>
<name>A0A537LBF5_9BACT</name>
<dbReference type="AlphaFoldDB" id="A0A537LBF5"/>
<feature type="region of interest" description="Disordered" evidence="2">
    <location>
        <begin position="1"/>
        <end position="31"/>
    </location>
</feature>
<evidence type="ECO:0000313" key="3">
    <source>
        <dbReference type="EMBL" id="TMJ05358.1"/>
    </source>
</evidence>